<dbReference type="AlphaFoldDB" id="A0A1X2HQN8"/>
<gene>
    <name evidence="3" type="ORF">BCR43DRAFT_522452</name>
</gene>
<protein>
    <submittedName>
        <fullName evidence="3">Uncharacterized protein</fullName>
    </submittedName>
</protein>
<dbReference type="InParanoid" id="A0A1X2HQN8"/>
<keyword evidence="4" id="KW-1185">Reference proteome</keyword>
<feature type="compositionally biased region" description="Polar residues" evidence="2">
    <location>
        <begin position="526"/>
        <end position="537"/>
    </location>
</feature>
<reference evidence="3 4" key="1">
    <citation type="submission" date="2016-07" db="EMBL/GenBank/DDBJ databases">
        <title>Pervasive Adenine N6-methylation of Active Genes in Fungi.</title>
        <authorList>
            <consortium name="DOE Joint Genome Institute"/>
            <person name="Mondo S.J."/>
            <person name="Dannebaum R.O."/>
            <person name="Kuo R.C."/>
            <person name="Labutti K."/>
            <person name="Haridas S."/>
            <person name="Kuo A."/>
            <person name="Salamov A."/>
            <person name="Ahrendt S.R."/>
            <person name="Lipzen A."/>
            <person name="Sullivan W."/>
            <person name="Andreopoulos W.B."/>
            <person name="Clum A."/>
            <person name="Lindquist E."/>
            <person name="Daum C."/>
            <person name="Ramamoorthy G.K."/>
            <person name="Gryganskyi A."/>
            <person name="Culley D."/>
            <person name="Magnuson J.K."/>
            <person name="James T.Y."/>
            <person name="O'Malley M.A."/>
            <person name="Stajich J.E."/>
            <person name="Spatafora J.W."/>
            <person name="Visel A."/>
            <person name="Grigoriev I.V."/>
        </authorList>
    </citation>
    <scope>NUCLEOTIDE SEQUENCE [LARGE SCALE GENOMIC DNA]</scope>
    <source>
        <strain evidence="3 4">NRRL 2496</strain>
    </source>
</reference>
<name>A0A1X2HQN8_SYNRA</name>
<feature type="compositionally biased region" description="Basic and acidic residues" evidence="2">
    <location>
        <begin position="59"/>
        <end position="95"/>
    </location>
</feature>
<accession>A0A1X2HQN8</accession>
<feature type="coiled-coil region" evidence="1">
    <location>
        <begin position="146"/>
        <end position="202"/>
    </location>
</feature>
<dbReference type="Proteomes" id="UP000242180">
    <property type="component" value="Unassembled WGS sequence"/>
</dbReference>
<feature type="compositionally biased region" description="Pro residues" evidence="2">
    <location>
        <begin position="482"/>
        <end position="496"/>
    </location>
</feature>
<feature type="region of interest" description="Disordered" evidence="2">
    <location>
        <begin position="463"/>
        <end position="596"/>
    </location>
</feature>
<evidence type="ECO:0000256" key="2">
    <source>
        <dbReference type="SAM" id="MobiDB-lite"/>
    </source>
</evidence>
<evidence type="ECO:0000313" key="3">
    <source>
        <dbReference type="EMBL" id="ORZ01639.1"/>
    </source>
</evidence>
<feature type="compositionally biased region" description="Polar residues" evidence="2">
    <location>
        <begin position="364"/>
        <end position="380"/>
    </location>
</feature>
<organism evidence="3 4">
    <name type="scientific">Syncephalastrum racemosum</name>
    <name type="common">Filamentous fungus</name>
    <dbReference type="NCBI Taxonomy" id="13706"/>
    <lineage>
        <taxon>Eukaryota</taxon>
        <taxon>Fungi</taxon>
        <taxon>Fungi incertae sedis</taxon>
        <taxon>Mucoromycota</taxon>
        <taxon>Mucoromycotina</taxon>
        <taxon>Mucoromycetes</taxon>
        <taxon>Mucorales</taxon>
        <taxon>Syncephalastraceae</taxon>
        <taxon>Syncephalastrum</taxon>
    </lineage>
</organism>
<evidence type="ECO:0000313" key="4">
    <source>
        <dbReference type="Proteomes" id="UP000242180"/>
    </source>
</evidence>
<feature type="compositionally biased region" description="Polar residues" evidence="2">
    <location>
        <begin position="547"/>
        <end position="564"/>
    </location>
</feature>
<feature type="region of interest" description="Disordered" evidence="2">
    <location>
        <begin position="1"/>
        <end position="112"/>
    </location>
</feature>
<feature type="compositionally biased region" description="Polar residues" evidence="2">
    <location>
        <begin position="12"/>
        <end position="42"/>
    </location>
</feature>
<dbReference type="EMBL" id="MCGN01000002">
    <property type="protein sequence ID" value="ORZ01639.1"/>
    <property type="molecule type" value="Genomic_DNA"/>
</dbReference>
<sequence length="625" mass="71360">MENESPVHHSSPRTPSKSLLRVSSFNENSPNASPLSGITNSKKINDIGGKGSDASVKSLVDRKTPVRSPLSDRKSEPRYQIKTTFPERIRDDVFRDIPTQPSTPSQRRKVTPDHIKPALVKIQHQHPQEQQHNRFKSPSLELSNEKKNARRAKHRLLLEKRNQQRAALESERKITLEREEKLKEEQRRYEALRQKVSKDNLDGLKKKVTELETDTDESRKMVEEYAEVSQAAHQENEEKLDELSGRIINCSTLTMMVYEPAKRVSRSSSHYVGAPARPLMTQREQGLQAMLAERESQIMELEYALDQCRVANKAWEEEYDILKGHEHDLRTKMDSMMIAYAASLKRANEKIYRLAQECQRRKISTPSFESSSDDAYTRRSNGPKDEKKPVHHQTGHMNTDCLWVEQTVARQSLLRSVEDVIREIDLEIYELDQKAFKEEKTSVTDEHYSPSLCSHSMAPLNPGVPDVPVSPRLSASMWHPATTPPPKYSSPPPQPRQQPLAVHATRSTGAVVQHESRRPRKKQGELTVSRSKSQQALDTLFNRKKSQPSLAASVKSGTVHQSPSDEAMTDKKVHPSQQRRRRPLSECQTDKSTDTMSVVTTKKSKPVLRRMSIQAFMLSNKMVKN</sequence>
<proteinExistence type="predicted"/>
<comment type="caution">
    <text evidence="3">The sequence shown here is derived from an EMBL/GenBank/DDBJ whole genome shotgun (WGS) entry which is preliminary data.</text>
</comment>
<keyword evidence="1" id="KW-0175">Coiled coil</keyword>
<feature type="region of interest" description="Disordered" evidence="2">
    <location>
        <begin position="363"/>
        <end position="395"/>
    </location>
</feature>
<evidence type="ECO:0000256" key="1">
    <source>
        <dbReference type="SAM" id="Coils"/>
    </source>
</evidence>